<dbReference type="EMBL" id="HG992985">
    <property type="protein sequence ID" value="CAE7205397.1"/>
    <property type="molecule type" value="Genomic_DNA"/>
</dbReference>
<sequence length="171" mass="19166">MEFYLWFILLFVQLAFANGEEVSGITKRVNEDDDGSLCSTKQFRVSYVFHATRAISLACAGRCGALADCIENFMQSDTCQAFHAPAKTSTTYSAEDLGICQECGLPLVKYRCTCVLDVKNIENSSNGRKWGYHCRAVKLSQRIFDSCHAESRTPWKVQKVGQPKPPYKCPT</sequence>
<proteinExistence type="predicted"/>
<dbReference type="AlphaFoldDB" id="A0A6S6WCP9"/>
<evidence type="ECO:0000313" key="2">
    <source>
        <dbReference type="Proteomes" id="UP000472372"/>
    </source>
</evidence>
<protein>
    <submittedName>
        <fullName evidence="1">Uncharacterized protein</fullName>
    </submittedName>
</protein>
<dbReference type="Proteomes" id="UP000472372">
    <property type="component" value="Chromosome 9"/>
</dbReference>
<evidence type="ECO:0000313" key="1">
    <source>
        <dbReference type="EMBL" id="CAE7205397.1"/>
    </source>
</evidence>
<accession>A0A6S6WCP9</accession>
<organism evidence="1 2">
    <name type="scientific">Pyrenophora teres f. teres</name>
    <dbReference type="NCBI Taxonomy" id="97479"/>
    <lineage>
        <taxon>Eukaryota</taxon>
        <taxon>Fungi</taxon>
        <taxon>Dikarya</taxon>
        <taxon>Ascomycota</taxon>
        <taxon>Pezizomycotina</taxon>
        <taxon>Dothideomycetes</taxon>
        <taxon>Pleosporomycetidae</taxon>
        <taxon>Pleosporales</taxon>
        <taxon>Pleosporineae</taxon>
        <taxon>Pleosporaceae</taxon>
        <taxon>Pyrenophora</taxon>
    </lineage>
</organism>
<name>A0A6S6WCP9_9PLEO</name>
<gene>
    <name evidence="1" type="ORF">PTTW11_09303</name>
</gene>
<reference evidence="1" key="1">
    <citation type="submission" date="2021-02" db="EMBL/GenBank/DDBJ databases">
        <authorList>
            <person name="Syme A R."/>
            <person name="Syme A R."/>
            <person name="Moolhuijzen P."/>
        </authorList>
    </citation>
    <scope>NUCLEOTIDE SEQUENCE</scope>
    <source>
        <strain evidence="1">W1-1</strain>
    </source>
</reference>